<dbReference type="InterPro" id="IPR013216">
    <property type="entry name" value="Methyltransf_11"/>
</dbReference>
<sequence length="292" mass="32457">MRSLVVRVIRRIRRQLISPPAPVVETRAPSLEELGLAHMSETERVGLRDDVLRGFYNNETGEVFTGVSIDADDIVVDVGCGSGGPLQFLSTRGAKVTAVDVSEEAIEVARDAVASQGGVVDFVLAPTQEIPLPDNYATRVVCMEVLEHVDDPSFSLSEMFRIGQSGALYLLTVPDAIAERIIGGVAPPSYFEKPNHIRVIERDQFENLVRGAGLEILKHDYSGFISTFRLAMLMMRGHTNSKGEPDLKAEDEFLLKWARMWNEMLDCPEGREMKDMLDYLVPRSQIIVARKP</sequence>
<proteinExistence type="predicted"/>
<dbReference type="SUPFAM" id="SSF53335">
    <property type="entry name" value="S-adenosyl-L-methionine-dependent methyltransferases"/>
    <property type="match status" value="1"/>
</dbReference>
<comment type="caution">
    <text evidence="2">The sequence shown here is derived from an EMBL/GenBank/DDBJ whole genome shotgun (WGS) entry which is preliminary data.</text>
</comment>
<name>A0A094Q043_9ZZZZ</name>
<dbReference type="EMBL" id="JNSL01000115">
    <property type="protein sequence ID" value="KGA15384.1"/>
    <property type="molecule type" value="Genomic_DNA"/>
</dbReference>
<dbReference type="InterPro" id="IPR029063">
    <property type="entry name" value="SAM-dependent_MTases_sf"/>
</dbReference>
<dbReference type="Pfam" id="PF08241">
    <property type="entry name" value="Methyltransf_11"/>
    <property type="match status" value="1"/>
</dbReference>
<reference evidence="2" key="1">
    <citation type="submission" date="2014-06" db="EMBL/GenBank/DDBJ databases">
        <title>Key roles for freshwater Actinobacteria revealed by deep metagenomic sequencing.</title>
        <authorList>
            <person name="Ghai R."/>
            <person name="Mizuno C.M."/>
            <person name="Picazo A."/>
            <person name="Camacho A."/>
            <person name="Rodriguez-Valera F."/>
        </authorList>
    </citation>
    <scope>NUCLEOTIDE SEQUENCE</scope>
</reference>
<accession>A0A094Q043</accession>
<evidence type="ECO:0000259" key="1">
    <source>
        <dbReference type="Pfam" id="PF08241"/>
    </source>
</evidence>
<dbReference type="GO" id="GO:0008757">
    <property type="term" value="F:S-adenosylmethionine-dependent methyltransferase activity"/>
    <property type="evidence" value="ECO:0007669"/>
    <property type="project" value="InterPro"/>
</dbReference>
<dbReference type="AlphaFoldDB" id="A0A094Q043"/>
<dbReference type="CDD" id="cd02440">
    <property type="entry name" value="AdoMet_MTases"/>
    <property type="match status" value="1"/>
</dbReference>
<gene>
    <name evidence="2" type="ORF">GM51_15000</name>
</gene>
<dbReference type="Gene3D" id="3.40.50.150">
    <property type="entry name" value="Vaccinia Virus protein VP39"/>
    <property type="match status" value="1"/>
</dbReference>
<protein>
    <recommendedName>
        <fullName evidence="1">Methyltransferase type 11 domain-containing protein</fullName>
    </recommendedName>
</protein>
<dbReference type="PANTHER" id="PTHR43861">
    <property type="entry name" value="TRANS-ACONITATE 2-METHYLTRANSFERASE-RELATED"/>
    <property type="match status" value="1"/>
</dbReference>
<evidence type="ECO:0000313" key="2">
    <source>
        <dbReference type="EMBL" id="KGA15384.1"/>
    </source>
</evidence>
<feature type="domain" description="Methyltransferase type 11" evidence="1">
    <location>
        <begin position="76"/>
        <end position="169"/>
    </location>
</feature>
<organism evidence="2">
    <name type="scientific">freshwater metagenome</name>
    <dbReference type="NCBI Taxonomy" id="449393"/>
    <lineage>
        <taxon>unclassified sequences</taxon>
        <taxon>metagenomes</taxon>
        <taxon>ecological metagenomes</taxon>
    </lineage>
</organism>